<accession>A0A3B0V2D9</accession>
<sequence length="200" mass="22299">MNENKQEIWLVRHGETAWAATERHTGRTDIPLTETGIMQGKTLGPRLADHPFALVLASPLKRAAETCRLAGYGERAEFSDELLEWDYGLYEGRTTTDIRTEKPGWSIWTDDPPGGESLAQVARRADMIIARVAAVDGDSLIFAHAHMLRIFAARWLGLSPDAGRLLALNTASLSILGHEHENRVIIIWNNLCHLPDAENR</sequence>
<dbReference type="GO" id="GO:0101006">
    <property type="term" value="F:protein histidine phosphatase activity"/>
    <property type="evidence" value="ECO:0007669"/>
    <property type="project" value="TreeGrafter"/>
</dbReference>
<dbReference type="InterPro" id="IPR029033">
    <property type="entry name" value="His_PPase_superfam"/>
</dbReference>
<dbReference type="Gene3D" id="3.40.50.1240">
    <property type="entry name" value="Phosphoglycerate mutase-like"/>
    <property type="match status" value="1"/>
</dbReference>
<dbReference type="GO" id="GO:0042132">
    <property type="term" value="F:fructose 1,6-bisphosphate 1-phosphatase activity"/>
    <property type="evidence" value="ECO:0007669"/>
    <property type="project" value="UniProtKB-EC"/>
</dbReference>
<dbReference type="EC" id="3.1.3.11" evidence="1"/>
<dbReference type="EMBL" id="UOEY01000047">
    <property type="protein sequence ID" value="VAW37685.1"/>
    <property type="molecule type" value="Genomic_DNA"/>
</dbReference>
<dbReference type="GO" id="GO:0070297">
    <property type="term" value="P:regulation of phosphorelay signal transduction system"/>
    <property type="evidence" value="ECO:0007669"/>
    <property type="project" value="TreeGrafter"/>
</dbReference>
<dbReference type="SUPFAM" id="SSF53254">
    <property type="entry name" value="Phosphoglycerate mutase-like"/>
    <property type="match status" value="1"/>
</dbReference>
<dbReference type="PANTHER" id="PTHR48100:SF15">
    <property type="entry name" value="SEDOHEPTULOSE 1,7-BISPHOSPHATASE"/>
    <property type="match status" value="1"/>
</dbReference>
<dbReference type="InterPro" id="IPR050275">
    <property type="entry name" value="PGM_Phosphatase"/>
</dbReference>
<organism evidence="1">
    <name type="scientific">hydrothermal vent metagenome</name>
    <dbReference type="NCBI Taxonomy" id="652676"/>
    <lineage>
        <taxon>unclassified sequences</taxon>
        <taxon>metagenomes</taxon>
        <taxon>ecological metagenomes</taxon>
    </lineage>
</organism>
<protein>
    <submittedName>
        <fullName evidence="1">Fructose-1,6-bisphosphatase, Mycobacterial type SUP1 Sugar phosphatase SUP1</fullName>
        <ecNumber evidence="1">3.1.3.11</ecNumber>
        <ecNumber evidence="1">3.1.3.23</ecNumber>
    </submittedName>
</protein>
<proteinExistence type="predicted"/>
<gene>
    <name evidence="1" type="ORF">MNBD_DELTA04-44</name>
</gene>
<keyword evidence="1" id="KW-0378">Hydrolase</keyword>
<dbReference type="SMART" id="SM00855">
    <property type="entry name" value="PGAM"/>
    <property type="match status" value="1"/>
</dbReference>
<dbReference type="CDD" id="cd07067">
    <property type="entry name" value="HP_PGM_like"/>
    <property type="match status" value="1"/>
</dbReference>
<reference evidence="1" key="1">
    <citation type="submission" date="2018-06" db="EMBL/GenBank/DDBJ databases">
        <authorList>
            <person name="Zhirakovskaya E."/>
        </authorList>
    </citation>
    <scope>NUCLEOTIDE SEQUENCE</scope>
</reference>
<dbReference type="EC" id="3.1.3.23" evidence="1"/>
<dbReference type="InterPro" id="IPR013078">
    <property type="entry name" value="His_Pase_superF_clade-1"/>
</dbReference>
<name>A0A3B0V2D9_9ZZZZ</name>
<dbReference type="AlphaFoldDB" id="A0A3B0V2D9"/>
<evidence type="ECO:0000313" key="1">
    <source>
        <dbReference type="EMBL" id="VAW37685.1"/>
    </source>
</evidence>
<dbReference type="Pfam" id="PF00300">
    <property type="entry name" value="His_Phos_1"/>
    <property type="match status" value="1"/>
</dbReference>
<dbReference type="PANTHER" id="PTHR48100">
    <property type="entry name" value="BROAD-SPECIFICITY PHOSPHATASE YOR283W-RELATED"/>
    <property type="match status" value="1"/>
</dbReference>